<dbReference type="EMBL" id="JAPDRQ010000095">
    <property type="protein sequence ID" value="KAJ9655462.1"/>
    <property type="molecule type" value="Genomic_DNA"/>
</dbReference>
<dbReference type="Proteomes" id="UP001172386">
    <property type="component" value="Unassembled WGS sequence"/>
</dbReference>
<evidence type="ECO:0000313" key="2">
    <source>
        <dbReference type="Proteomes" id="UP001172386"/>
    </source>
</evidence>
<accession>A0ACC3A513</accession>
<proteinExistence type="predicted"/>
<keyword evidence="2" id="KW-1185">Reference proteome</keyword>
<organism evidence="1 2">
    <name type="scientific">Neophaeococcomyces mojaviensis</name>
    <dbReference type="NCBI Taxonomy" id="3383035"/>
    <lineage>
        <taxon>Eukaryota</taxon>
        <taxon>Fungi</taxon>
        <taxon>Dikarya</taxon>
        <taxon>Ascomycota</taxon>
        <taxon>Pezizomycotina</taxon>
        <taxon>Eurotiomycetes</taxon>
        <taxon>Chaetothyriomycetidae</taxon>
        <taxon>Chaetothyriales</taxon>
        <taxon>Chaetothyriales incertae sedis</taxon>
        <taxon>Neophaeococcomyces</taxon>
    </lineage>
</organism>
<evidence type="ECO:0000313" key="1">
    <source>
        <dbReference type="EMBL" id="KAJ9655462.1"/>
    </source>
</evidence>
<reference evidence="1" key="1">
    <citation type="submission" date="2022-10" db="EMBL/GenBank/DDBJ databases">
        <title>Culturing micro-colonial fungi from biological soil crusts in the Mojave desert and describing Neophaeococcomyces mojavensis, and introducing the new genera and species Taxawa tesnikishii.</title>
        <authorList>
            <person name="Kurbessoian T."/>
            <person name="Stajich J.E."/>
        </authorList>
    </citation>
    <scope>NUCLEOTIDE SEQUENCE</scope>
    <source>
        <strain evidence="1">JES_112</strain>
    </source>
</reference>
<comment type="caution">
    <text evidence="1">The sequence shown here is derived from an EMBL/GenBank/DDBJ whole genome shotgun (WGS) entry which is preliminary data.</text>
</comment>
<gene>
    <name evidence="1" type="ORF">H2198_005648</name>
</gene>
<sequence>MPRTRGSGYGSEDSSAASNKSNRSRESRRGPKNGSVEPETSFSTAPPATPRRGGGVRSQSRNHGTSSWVGQASETPGRRASQGSDDDFKMLDNLELVLRKARKSRSLSVASASSTGSRRASREIRVNNGLEVDVHDLSAIAEAEEEAEVVEEEGESDFLEEFLDTDQDELDDTDGEILEVEQANGEDTETSLETPSEDDSIQGMNTRLRIPKVRQPRSRWMVATADHKGWNEEVSSNDEGVRPIADHVVVSQSNGTTHDRNPRTRSAAERLATVPSKSGRQSAPLSGIVPNPEEYPSDDEEVLPPGLDASTAHCKSLCKAFSKHMNEGARYWLRKSMLFWMSVGLAGLVYTAMVCSAGSICTDVGLLKVLLVFFFSYPVEAVCVFGVLLLIFMGLLDFGDGVVRIWSNIGRWSARQKPRTNNDTSLLSFIRWVQRLKRIPWLEIGSDAMNKIWDPMAMLVLTLAFRNLLNEKSLWFALVFRWGACRTDAFKGCLVSASLHMIKWVCHAVEDVYLPIYHGAYPRRRVKRPVFTVVFAFFLAVAIYIHWDLVYFSIPATLRYATAYRHGQGFPRTGNGTILVIGRSPSRWTERAAKGVYRVTTRFVTGAVFPSMTAAHDAEASIN</sequence>
<name>A0ACC3A513_9EURO</name>
<protein>
    <submittedName>
        <fullName evidence="1">Uncharacterized protein</fullName>
    </submittedName>
</protein>